<proteinExistence type="inferred from homology"/>
<dbReference type="GO" id="GO:0008270">
    <property type="term" value="F:zinc ion binding"/>
    <property type="evidence" value="ECO:0007669"/>
    <property type="project" value="InterPro"/>
</dbReference>
<gene>
    <name evidence="6" type="ORF">SAMN04488134_10772</name>
</gene>
<reference evidence="6 7" key="1">
    <citation type="submission" date="2016-10" db="EMBL/GenBank/DDBJ databases">
        <authorList>
            <person name="de Groot N.N."/>
        </authorList>
    </citation>
    <scope>NUCLEOTIDE SEQUENCE [LARGE SCALE GENOMIC DNA]</scope>
    <source>
        <strain evidence="6 7">CGMCC 1.10434</strain>
    </source>
</reference>
<dbReference type="InterPro" id="IPR013154">
    <property type="entry name" value="ADH-like_N"/>
</dbReference>
<dbReference type="Gene3D" id="3.90.180.10">
    <property type="entry name" value="Medium-chain alcohol dehydrogenases, catalytic domain"/>
    <property type="match status" value="1"/>
</dbReference>
<dbReference type="GO" id="GO:0016491">
    <property type="term" value="F:oxidoreductase activity"/>
    <property type="evidence" value="ECO:0007669"/>
    <property type="project" value="UniProtKB-KW"/>
</dbReference>
<dbReference type="AlphaFoldDB" id="A0A1H8PH11"/>
<evidence type="ECO:0000256" key="2">
    <source>
        <dbReference type="ARBA" id="ARBA00022833"/>
    </source>
</evidence>
<protein>
    <submittedName>
        <fullName evidence="6">L-iditol 2-dehydrogenase</fullName>
    </submittedName>
</protein>
<dbReference type="EMBL" id="FODJ01000007">
    <property type="protein sequence ID" value="SEO41220.1"/>
    <property type="molecule type" value="Genomic_DNA"/>
</dbReference>
<dbReference type="CDD" id="cd08236">
    <property type="entry name" value="sugar_DH"/>
    <property type="match status" value="1"/>
</dbReference>
<dbReference type="OrthoDB" id="9770238at2"/>
<dbReference type="RefSeq" id="WP_091497849.1">
    <property type="nucleotide sequence ID" value="NZ_FODJ01000007.1"/>
</dbReference>
<dbReference type="InterPro" id="IPR011032">
    <property type="entry name" value="GroES-like_sf"/>
</dbReference>
<dbReference type="Pfam" id="PF00107">
    <property type="entry name" value="ADH_zinc_N"/>
    <property type="match status" value="1"/>
</dbReference>
<dbReference type="PANTHER" id="PTHR43401">
    <property type="entry name" value="L-THREONINE 3-DEHYDROGENASE"/>
    <property type="match status" value="1"/>
</dbReference>
<keyword evidence="1 4" id="KW-0479">Metal-binding</keyword>
<dbReference type="InterPro" id="IPR036291">
    <property type="entry name" value="NAD(P)-bd_dom_sf"/>
</dbReference>
<organism evidence="6 7">
    <name type="scientific">Amphibacillus marinus</name>
    <dbReference type="NCBI Taxonomy" id="872970"/>
    <lineage>
        <taxon>Bacteria</taxon>
        <taxon>Bacillati</taxon>
        <taxon>Bacillota</taxon>
        <taxon>Bacilli</taxon>
        <taxon>Bacillales</taxon>
        <taxon>Bacillaceae</taxon>
        <taxon>Amphibacillus</taxon>
    </lineage>
</organism>
<keyword evidence="7" id="KW-1185">Reference proteome</keyword>
<dbReference type="InterPro" id="IPR002328">
    <property type="entry name" value="ADH_Zn_CS"/>
</dbReference>
<evidence type="ECO:0000259" key="5">
    <source>
        <dbReference type="SMART" id="SM00829"/>
    </source>
</evidence>
<comment type="similarity">
    <text evidence="4">Belongs to the zinc-containing alcohol dehydrogenase family.</text>
</comment>
<dbReference type="Proteomes" id="UP000199300">
    <property type="component" value="Unassembled WGS sequence"/>
</dbReference>
<dbReference type="PROSITE" id="PS00059">
    <property type="entry name" value="ADH_ZINC"/>
    <property type="match status" value="1"/>
</dbReference>
<evidence type="ECO:0000256" key="1">
    <source>
        <dbReference type="ARBA" id="ARBA00022723"/>
    </source>
</evidence>
<dbReference type="SMART" id="SM00829">
    <property type="entry name" value="PKS_ER"/>
    <property type="match status" value="1"/>
</dbReference>
<evidence type="ECO:0000256" key="3">
    <source>
        <dbReference type="ARBA" id="ARBA00023002"/>
    </source>
</evidence>
<keyword evidence="3" id="KW-0560">Oxidoreductase</keyword>
<evidence type="ECO:0000313" key="6">
    <source>
        <dbReference type="EMBL" id="SEO41220.1"/>
    </source>
</evidence>
<evidence type="ECO:0000256" key="4">
    <source>
        <dbReference type="RuleBase" id="RU361277"/>
    </source>
</evidence>
<dbReference type="SUPFAM" id="SSF50129">
    <property type="entry name" value="GroES-like"/>
    <property type="match status" value="1"/>
</dbReference>
<name>A0A1H8PH11_9BACI</name>
<dbReference type="InterPro" id="IPR013149">
    <property type="entry name" value="ADH-like_C"/>
</dbReference>
<accession>A0A1H8PH11</accession>
<sequence>MKALCLYDKQDLRFEDAKAPALEHDDDVIIKVKAVGVCGSDLSRYAKLGPYIPGVVFGHEFAGVVVKTGAAVTGITTGDRVAGCPALYCGKCISCQKGAYSQCESLTVLGAKHPGAYAEYTKLPAENVIKLPDSVDFDSAAMIEPSAVVLHGLYKTAIQPGSTVAVIGCGSIGLLAVQWAKLFGAKMIVAIDIDDSKLELAQALGADMIINSQNVVAHEYLFTHSNGVDLAVEAAGSPITSAQVFALCKKGGQVLYLGIPYGNVSIERFYFEKVVRNELEIIGSWNALSAPFPGKEWHTTVHHLANGSLNILPIISHRLSLKQGPWLFNEITQNKQSMGKVIFYPELDS</sequence>
<evidence type="ECO:0000313" key="7">
    <source>
        <dbReference type="Proteomes" id="UP000199300"/>
    </source>
</evidence>
<dbReference type="InterPro" id="IPR050129">
    <property type="entry name" value="Zn_alcohol_dh"/>
</dbReference>
<dbReference type="Gene3D" id="3.40.50.720">
    <property type="entry name" value="NAD(P)-binding Rossmann-like Domain"/>
    <property type="match status" value="1"/>
</dbReference>
<dbReference type="Pfam" id="PF08240">
    <property type="entry name" value="ADH_N"/>
    <property type="match status" value="1"/>
</dbReference>
<dbReference type="SUPFAM" id="SSF51735">
    <property type="entry name" value="NAD(P)-binding Rossmann-fold domains"/>
    <property type="match status" value="1"/>
</dbReference>
<feature type="domain" description="Enoyl reductase (ER)" evidence="5">
    <location>
        <begin position="9"/>
        <end position="343"/>
    </location>
</feature>
<comment type="cofactor">
    <cofactor evidence="4">
        <name>Zn(2+)</name>
        <dbReference type="ChEBI" id="CHEBI:29105"/>
    </cofactor>
</comment>
<dbReference type="PANTHER" id="PTHR43401:SF2">
    <property type="entry name" value="L-THREONINE 3-DEHYDROGENASE"/>
    <property type="match status" value="1"/>
</dbReference>
<dbReference type="STRING" id="872970.SAMN04488134_10772"/>
<dbReference type="InterPro" id="IPR020843">
    <property type="entry name" value="ER"/>
</dbReference>
<keyword evidence="2 4" id="KW-0862">Zinc</keyword>